<accession>A0A163JDE9</accession>
<keyword evidence="2" id="KW-1185">Reference proteome</keyword>
<name>A0A163JDE9_ABSGL</name>
<gene>
    <name evidence="1" type="primary">ABSGL_06425.1 scaffold 8325</name>
</gene>
<sequence>MRSSAATAFVNSELTFAVFQPVGKLRQKKLRTVLRFSFWFRKLFFEKFMVLDGVMSLLDEMSSNLNAHGGDKLMTLLKPLKGWVMACGYSPPWT</sequence>
<dbReference type="InParanoid" id="A0A163JDE9"/>
<evidence type="ECO:0000313" key="2">
    <source>
        <dbReference type="Proteomes" id="UP000078561"/>
    </source>
</evidence>
<dbReference type="AlphaFoldDB" id="A0A163JDE9"/>
<dbReference type="EMBL" id="LT553392">
    <property type="protein sequence ID" value="SAM00705.1"/>
    <property type="molecule type" value="Genomic_DNA"/>
</dbReference>
<organism evidence="1">
    <name type="scientific">Absidia glauca</name>
    <name type="common">Pin mould</name>
    <dbReference type="NCBI Taxonomy" id="4829"/>
    <lineage>
        <taxon>Eukaryota</taxon>
        <taxon>Fungi</taxon>
        <taxon>Fungi incertae sedis</taxon>
        <taxon>Mucoromycota</taxon>
        <taxon>Mucoromycotina</taxon>
        <taxon>Mucoromycetes</taxon>
        <taxon>Mucorales</taxon>
        <taxon>Cunninghamellaceae</taxon>
        <taxon>Absidia</taxon>
    </lineage>
</organism>
<evidence type="ECO:0000313" key="1">
    <source>
        <dbReference type="EMBL" id="SAM00705.1"/>
    </source>
</evidence>
<dbReference type="Proteomes" id="UP000078561">
    <property type="component" value="Unassembled WGS sequence"/>
</dbReference>
<proteinExistence type="predicted"/>
<reference evidence="1" key="1">
    <citation type="submission" date="2016-04" db="EMBL/GenBank/DDBJ databases">
        <authorList>
            <person name="Evans L.H."/>
            <person name="Alamgir A."/>
            <person name="Owens N."/>
            <person name="Weber N.D."/>
            <person name="Virtaneva K."/>
            <person name="Barbian K."/>
            <person name="Babar A."/>
            <person name="Rosenke K."/>
        </authorList>
    </citation>
    <scope>NUCLEOTIDE SEQUENCE [LARGE SCALE GENOMIC DNA]</scope>
    <source>
        <strain evidence="1">CBS 101.48</strain>
    </source>
</reference>
<protein>
    <submittedName>
        <fullName evidence="1">Uncharacterized protein</fullName>
    </submittedName>
</protein>